<evidence type="ECO:0000256" key="4">
    <source>
        <dbReference type="ARBA" id="ARBA00023315"/>
    </source>
</evidence>
<dbReference type="InterPro" id="IPR049552">
    <property type="entry name" value="PKS_DH_N"/>
</dbReference>
<feature type="active site" description="Proton donor; for dehydratase activity" evidence="5">
    <location>
        <position position="584"/>
    </location>
</feature>
<dbReference type="Proteomes" id="UP000253741">
    <property type="component" value="Unassembled WGS sequence"/>
</dbReference>
<protein>
    <submittedName>
        <fullName evidence="8">Acyltransferase domain-containing protein</fullName>
    </submittedName>
</protein>
<dbReference type="EMBL" id="QQNA01000138">
    <property type="protein sequence ID" value="RDG36776.1"/>
    <property type="molecule type" value="Genomic_DNA"/>
</dbReference>
<feature type="region of interest" description="C-terminal hotdog fold" evidence="5">
    <location>
        <begin position="525"/>
        <end position="661"/>
    </location>
</feature>
<evidence type="ECO:0000256" key="2">
    <source>
        <dbReference type="ARBA" id="ARBA00022679"/>
    </source>
</evidence>
<proteinExistence type="predicted"/>
<evidence type="ECO:0000313" key="8">
    <source>
        <dbReference type="EMBL" id="RDG36776.1"/>
    </source>
</evidence>
<dbReference type="GO" id="GO:0004312">
    <property type="term" value="F:fatty acid synthase activity"/>
    <property type="evidence" value="ECO:0007669"/>
    <property type="project" value="TreeGrafter"/>
</dbReference>
<dbReference type="InterPro" id="IPR001227">
    <property type="entry name" value="Ac_transferase_dom_sf"/>
</dbReference>
<dbReference type="InterPro" id="IPR049900">
    <property type="entry name" value="PKS_mFAS_DH"/>
</dbReference>
<dbReference type="AlphaFoldDB" id="A0A370BAQ0"/>
<dbReference type="SMART" id="SM00826">
    <property type="entry name" value="PKS_DH"/>
    <property type="match status" value="1"/>
</dbReference>
<comment type="pathway">
    <text evidence="1">Antibiotic biosynthesis.</text>
</comment>
<dbReference type="InterPro" id="IPR016035">
    <property type="entry name" value="Acyl_Trfase/lysoPLipase"/>
</dbReference>
<dbReference type="Gene3D" id="3.40.50.11460">
    <property type="match status" value="1"/>
</dbReference>
<dbReference type="InterPro" id="IPR042104">
    <property type="entry name" value="PKS_dehydratase_sf"/>
</dbReference>
<dbReference type="InterPro" id="IPR036291">
    <property type="entry name" value="NAD(P)-bd_dom_sf"/>
</dbReference>
<feature type="region of interest" description="Disordered" evidence="6">
    <location>
        <begin position="36"/>
        <end position="68"/>
    </location>
</feature>
<dbReference type="SUPFAM" id="SSF51735">
    <property type="entry name" value="NAD(P)-binding Rossmann-fold domains"/>
    <property type="match status" value="1"/>
</dbReference>
<dbReference type="InterPro" id="IPR020807">
    <property type="entry name" value="PKS_DH"/>
</dbReference>
<organism evidence="8 9">
    <name type="scientific">Streptomyces corynorhini</name>
    <dbReference type="NCBI Taxonomy" id="2282652"/>
    <lineage>
        <taxon>Bacteria</taxon>
        <taxon>Bacillati</taxon>
        <taxon>Actinomycetota</taxon>
        <taxon>Actinomycetes</taxon>
        <taxon>Kitasatosporales</taxon>
        <taxon>Streptomycetaceae</taxon>
        <taxon>Streptomyces</taxon>
    </lineage>
</organism>
<dbReference type="PANTHER" id="PTHR43775">
    <property type="entry name" value="FATTY ACID SYNTHASE"/>
    <property type="match status" value="1"/>
</dbReference>
<evidence type="ECO:0000259" key="7">
    <source>
        <dbReference type="PROSITE" id="PS52019"/>
    </source>
</evidence>
<feature type="region of interest" description="N-terminal hotdog fold" evidence="5">
    <location>
        <begin position="385"/>
        <end position="510"/>
    </location>
</feature>
<dbReference type="GO" id="GO:0006633">
    <property type="term" value="P:fatty acid biosynthetic process"/>
    <property type="evidence" value="ECO:0007669"/>
    <property type="project" value="TreeGrafter"/>
</dbReference>
<dbReference type="Pfam" id="PF14765">
    <property type="entry name" value="PS-DH"/>
    <property type="match status" value="1"/>
</dbReference>
<evidence type="ECO:0000313" key="9">
    <source>
        <dbReference type="Proteomes" id="UP000253741"/>
    </source>
</evidence>
<dbReference type="Pfam" id="PF22953">
    <property type="entry name" value="SpnB_Rossmann"/>
    <property type="match status" value="1"/>
</dbReference>
<dbReference type="InterPro" id="IPR049551">
    <property type="entry name" value="PKS_DH_C"/>
</dbReference>
<accession>A0A370BAQ0</accession>
<keyword evidence="3" id="KW-0511">Multifunctional enzyme</keyword>
<sequence>LGMGQELYETYPAFAEAFDAVDAELPFSLKNVVFGENENRDGDRNGNGNADGNGDGNRNGDGDGDADRLNRTEFAQPALFALEVALYRLVESFGVRPDLLMGHSVGEIAAAHVAGVWSLADACRLVVARGRLMQALPEGGAMVALQASEDEVLSLLDGRADAAIAAVNGPRSVVVSGAADAVEEIASRFRADDRKVTALRVSHAFHSPLMDPVLDAFRAVATSLTYHPPRLAVVSNVTGRLAEAADLVSPDYWVRHVREAVRFADGVRTLAEQRARRLLELGPDGQLTALAQACLDDDTVGTGGPYVFATTLRKDRPEPESHLAALASLHVSGLSVRWDAAFPAGDGKDLDPLPTYAFQRRRFWSRDSRWAPGDLGGVGLGAAGHPLLGAAVQLAGGDGVVLTGRLSAGSVGWLADHVVGGVMVFPGTGLLELGLRAGEEVGCDRVEDLTVVAPLVVPERGGVRVQVRVGVEDESGRRLLEIHSRDDAASDVEVWTLHATGALSVRSGAGPVDGFDFGVWPPRGAVAESVEGVYERFAGLGLSYGPVFRGLRGVWRRGGEVFAEVALPEGVSGGGFGVHPALLDAALHGVMFTSVFGEGGVRLPFGWSGVSLWGSGAGVLRVRLTVLGEGVVGLEVADGSGGAVASVESLTLREVSGGLGAVGGAGGVEHLYRTDWVRLAAGAGAGGDAVAGVEGSVLAGVLPGVGEVVSGDVLVRVERGAGGVVDEVHSVTGCVVGLLRDWLVEERFAGSRLVVVTRDAVAVDGSVADPVLGAVWGLVRAARAENPERFGLLDVDDAAESWSAVSGALSTGEPEAALRNGTVFVPRLARGGLDRALPLPAGEPSWRLAIAEKGTLEGLALRPVVAEELGEGQVRIGVRA</sequence>
<dbReference type="InterPro" id="IPR014043">
    <property type="entry name" value="Acyl_transferase_dom"/>
</dbReference>
<feature type="non-terminal residue" evidence="8">
    <location>
        <position position="1"/>
    </location>
</feature>
<evidence type="ECO:0000256" key="1">
    <source>
        <dbReference type="ARBA" id="ARBA00004792"/>
    </source>
</evidence>
<reference evidence="8 9" key="1">
    <citation type="submission" date="2018-07" db="EMBL/GenBank/DDBJ databases">
        <title>Streptomyces species from bats.</title>
        <authorList>
            <person name="Dunlap C."/>
        </authorList>
    </citation>
    <scope>NUCLEOTIDE SEQUENCE [LARGE SCALE GENOMIC DNA]</scope>
    <source>
        <strain evidence="8 9">AC230</strain>
    </source>
</reference>
<dbReference type="SUPFAM" id="SSF52151">
    <property type="entry name" value="FabD/lysophospholipase-like"/>
    <property type="match status" value="1"/>
</dbReference>
<evidence type="ECO:0000256" key="5">
    <source>
        <dbReference type="PROSITE-ProRule" id="PRU01363"/>
    </source>
</evidence>
<gene>
    <name evidence="8" type="ORF">DVH02_18165</name>
</gene>
<evidence type="ECO:0000256" key="3">
    <source>
        <dbReference type="ARBA" id="ARBA00023268"/>
    </source>
</evidence>
<dbReference type="Gene3D" id="3.40.366.10">
    <property type="entry name" value="Malonyl-Coenzyme A Acyl Carrier Protein, domain 2"/>
    <property type="match status" value="1"/>
</dbReference>
<dbReference type="PROSITE" id="PS52019">
    <property type="entry name" value="PKS_MFAS_DH"/>
    <property type="match status" value="1"/>
</dbReference>
<dbReference type="OrthoDB" id="3390542at2"/>
<dbReference type="InterPro" id="IPR055123">
    <property type="entry name" value="SpnB-like_Rossmann"/>
</dbReference>
<keyword evidence="2 8" id="KW-0808">Transferase</keyword>
<keyword evidence="9" id="KW-1185">Reference proteome</keyword>
<dbReference type="InterPro" id="IPR050091">
    <property type="entry name" value="PKS_NRPS_Biosynth_Enz"/>
</dbReference>
<dbReference type="Gene3D" id="3.30.70.3290">
    <property type="match status" value="1"/>
</dbReference>
<dbReference type="SMART" id="SM00827">
    <property type="entry name" value="PKS_AT"/>
    <property type="match status" value="1"/>
</dbReference>
<feature type="non-terminal residue" evidence="8">
    <location>
        <position position="880"/>
    </location>
</feature>
<dbReference type="SUPFAM" id="SSF55048">
    <property type="entry name" value="Probable ACP-binding domain of malonyl-CoA ACP transacylase"/>
    <property type="match status" value="1"/>
</dbReference>
<name>A0A370BAQ0_9ACTN</name>
<dbReference type="Pfam" id="PF00698">
    <property type="entry name" value="Acyl_transf_1"/>
    <property type="match status" value="1"/>
</dbReference>
<dbReference type="Pfam" id="PF21089">
    <property type="entry name" value="PKS_DH_N"/>
    <property type="match status" value="1"/>
</dbReference>
<keyword evidence="4 8" id="KW-0012">Acyltransferase</keyword>
<feature type="domain" description="PKS/mFAS DH" evidence="7">
    <location>
        <begin position="385"/>
        <end position="661"/>
    </location>
</feature>
<dbReference type="Gene3D" id="3.10.129.110">
    <property type="entry name" value="Polyketide synthase dehydratase"/>
    <property type="match status" value="1"/>
</dbReference>
<dbReference type="PANTHER" id="PTHR43775:SF51">
    <property type="entry name" value="INACTIVE PHENOLPHTHIOCEROL SYNTHESIS POLYKETIDE SYNTHASE TYPE I PKS1-RELATED"/>
    <property type="match status" value="1"/>
</dbReference>
<feature type="compositionally biased region" description="Basic and acidic residues" evidence="6">
    <location>
        <begin position="58"/>
        <end position="68"/>
    </location>
</feature>
<evidence type="ECO:0000256" key="6">
    <source>
        <dbReference type="SAM" id="MobiDB-lite"/>
    </source>
</evidence>
<feature type="active site" description="Proton acceptor; for dehydratase activity" evidence="5">
    <location>
        <position position="417"/>
    </location>
</feature>
<comment type="caution">
    <text evidence="8">The sequence shown here is derived from an EMBL/GenBank/DDBJ whole genome shotgun (WGS) entry which is preliminary data.</text>
</comment>
<dbReference type="InterPro" id="IPR016036">
    <property type="entry name" value="Malonyl_transacylase_ACP-bd"/>
</dbReference>